<dbReference type="InterPro" id="IPR000531">
    <property type="entry name" value="Beta-barrel_TonB"/>
</dbReference>
<reference evidence="16" key="1">
    <citation type="journal article" date="2019" name="Int. J. Syst. Evol. Microbiol.">
        <title>The Global Catalogue of Microorganisms (GCM) 10K type strain sequencing project: providing services to taxonomists for standard genome sequencing and annotation.</title>
        <authorList>
            <consortium name="The Broad Institute Genomics Platform"/>
            <consortium name="The Broad Institute Genome Sequencing Center for Infectious Disease"/>
            <person name="Wu L."/>
            <person name="Ma J."/>
        </authorList>
    </citation>
    <scope>NUCLEOTIDE SEQUENCE [LARGE SCALE GENOMIC DNA]</scope>
    <source>
        <strain evidence="16">KCTC 52925</strain>
    </source>
</reference>
<dbReference type="PROSITE" id="PS01156">
    <property type="entry name" value="TONB_DEPENDENT_REC_2"/>
    <property type="match status" value="1"/>
</dbReference>
<dbReference type="SUPFAM" id="SSF49464">
    <property type="entry name" value="Carboxypeptidase regulatory domain-like"/>
    <property type="match status" value="1"/>
</dbReference>
<keyword evidence="5 12" id="KW-0732">Signal</keyword>
<comment type="similarity">
    <text evidence="10 11">Belongs to the TonB-dependent receptor family.</text>
</comment>
<dbReference type="PANTHER" id="PTHR30069">
    <property type="entry name" value="TONB-DEPENDENT OUTER MEMBRANE RECEPTOR"/>
    <property type="match status" value="1"/>
</dbReference>
<comment type="caution">
    <text evidence="15">The sequence shown here is derived from an EMBL/GenBank/DDBJ whole genome shotgun (WGS) entry which is preliminary data.</text>
</comment>
<evidence type="ECO:0000256" key="8">
    <source>
        <dbReference type="ARBA" id="ARBA00023170"/>
    </source>
</evidence>
<keyword evidence="6 11" id="KW-0798">TonB box</keyword>
<dbReference type="InterPro" id="IPR012910">
    <property type="entry name" value="Plug_dom"/>
</dbReference>
<evidence type="ECO:0000259" key="14">
    <source>
        <dbReference type="Pfam" id="PF07715"/>
    </source>
</evidence>
<dbReference type="InterPro" id="IPR036942">
    <property type="entry name" value="Beta-barrel_TonB_sf"/>
</dbReference>
<accession>A0ABW5X2L3</accession>
<sequence length="846" mass="93407">MRKLLLLAMVLTSATIFAQGTVTGTVIDSEMNGPLPGANVMVLGTSNGTTTNFDGKFTLNVTNATGTIEISFVGFETKTVKYSVSNGATQDLGNISMATDADALDEIVVTSFNLAIDRKTPVAVSTIKAAEIEAKLGNQEFPEILKTTPGIYATKSGGGFGDAELRMRGFNSENIAVMINGVPVNDMENGRVYWSNWAGLSDVTRTMQVQRGLGASKVAVPSIGGTVNVVTRTTDMEKGGSVMAMTGNDGLMKFGATVSTGKTENGWAATVSAAKTTGERFVDGLQFEGYNYFVNIAKEINEDHQLSLTAFGAPQRHGQRETLYSLEDYERSDRGIKFNGDWGYKNGEVVNVQDNFYHKPQISLNHYWTISDQTTLATAAYVSFGTGGGGGFTGGDLRSVNSPFRAAPYEPLNLDLVVAENVANGADGSNTILYNSRNDHNWYGLISNLTTEITEDIEFQGGVDLRYYKGKHFREIKDLLGGQYFLDDSNENEPLNLAKAGDKFSYWNDGIVLWEGIFGQFEYAKNDLSAFLALAASNTSYKRIDYFNYLDSDPAQETDFQNFFGYSAKGGANYNLTDKHNVFANIGYFEKAPFFDVVFQNFQNDINDKAENQKIFSAELGYGFRLPNLRLNLNVYRTLWQDRSFVVPFDGQDGAQFFANILGIDALHQGVELDFNYRPFERLELSGMASFGDWRWKEDVTNVFIFDEGQNIVNEDDPINIFIKDVPVGNSAQTTMALGADFEALPGTFLRADFTYFDRLYANFEPTERDEQGLPDPWEVPDYGVIDVGLTHKFEFGPFNAQLNANVFNLLDTEYVADARGGSVARESSVWYGFGRTYTVGTKINF</sequence>
<keyword evidence="9 10" id="KW-0998">Cell outer membrane</keyword>
<evidence type="ECO:0000256" key="10">
    <source>
        <dbReference type="PROSITE-ProRule" id="PRU01360"/>
    </source>
</evidence>
<evidence type="ECO:0000256" key="3">
    <source>
        <dbReference type="ARBA" id="ARBA00022452"/>
    </source>
</evidence>
<keyword evidence="8 15" id="KW-0675">Receptor</keyword>
<dbReference type="Pfam" id="PF13715">
    <property type="entry name" value="CarbopepD_reg_2"/>
    <property type="match status" value="1"/>
</dbReference>
<evidence type="ECO:0000256" key="1">
    <source>
        <dbReference type="ARBA" id="ARBA00004571"/>
    </source>
</evidence>
<comment type="subcellular location">
    <subcellularLocation>
        <location evidence="1 10">Cell outer membrane</location>
        <topology evidence="1 10">Multi-pass membrane protein</topology>
    </subcellularLocation>
</comment>
<dbReference type="Proteomes" id="UP001597438">
    <property type="component" value="Unassembled WGS sequence"/>
</dbReference>
<dbReference type="EMBL" id="JBHUOJ010000004">
    <property type="protein sequence ID" value="MFD2831924.1"/>
    <property type="molecule type" value="Genomic_DNA"/>
</dbReference>
<evidence type="ECO:0000256" key="5">
    <source>
        <dbReference type="ARBA" id="ARBA00022729"/>
    </source>
</evidence>
<proteinExistence type="inferred from homology"/>
<keyword evidence="2 10" id="KW-0813">Transport</keyword>
<evidence type="ECO:0000256" key="9">
    <source>
        <dbReference type="ARBA" id="ARBA00023237"/>
    </source>
</evidence>
<dbReference type="InterPro" id="IPR037066">
    <property type="entry name" value="Plug_dom_sf"/>
</dbReference>
<dbReference type="SUPFAM" id="SSF56935">
    <property type="entry name" value="Porins"/>
    <property type="match status" value="1"/>
</dbReference>
<feature type="chain" id="PRO_5046559078" evidence="12">
    <location>
        <begin position="19"/>
        <end position="846"/>
    </location>
</feature>
<dbReference type="Pfam" id="PF07715">
    <property type="entry name" value="Plug"/>
    <property type="match status" value="1"/>
</dbReference>
<feature type="domain" description="TonB-dependent receptor plug" evidence="14">
    <location>
        <begin position="118"/>
        <end position="225"/>
    </location>
</feature>
<evidence type="ECO:0000256" key="6">
    <source>
        <dbReference type="ARBA" id="ARBA00023077"/>
    </source>
</evidence>
<dbReference type="Gene3D" id="2.60.40.1120">
    <property type="entry name" value="Carboxypeptidase-like, regulatory domain"/>
    <property type="match status" value="1"/>
</dbReference>
<gene>
    <name evidence="15" type="ORF">ACFSYS_01400</name>
</gene>
<dbReference type="InterPro" id="IPR039426">
    <property type="entry name" value="TonB-dep_rcpt-like"/>
</dbReference>
<evidence type="ECO:0000256" key="7">
    <source>
        <dbReference type="ARBA" id="ARBA00023136"/>
    </source>
</evidence>
<evidence type="ECO:0000313" key="15">
    <source>
        <dbReference type="EMBL" id="MFD2831924.1"/>
    </source>
</evidence>
<name>A0ABW5X2L3_9FLAO</name>
<dbReference type="PANTHER" id="PTHR30069:SF29">
    <property type="entry name" value="HEMOGLOBIN AND HEMOGLOBIN-HAPTOGLOBIN-BINDING PROTEIN 1-RELATED"/>
    <property type="match status" value="1"/>
</dbReference>
<keyword evidence="3 10" id="KW-1134">Transmembrane beta strand</keyword>
<keyword evidence="7 10" id="KW-0472">Membrane</keyword>
<dbReference type="Gene3D" id="2.40.170.20">
    <property type="entry name" value="TonB-dependent receptor, beta-barrel domain"/>
    <property type="match status" value="1"/>
</dbReference>
<dbReference type="Pfam" id="PF00593">
    <property type="entry name" value="TonB_dep_Rec_b-barrel"/>
    <property type="match status" value="1"/>
</dbReference>
<dbReference type="InterPro" id="IPR008969">
    <property type="entry name" value="CarboxyPept-like_regulatory"/>
</dbReference>
<dbReference type="InterPro" id="IPR010917">
    <property type="entry name" value="TonB_rcpt_CS"/>
</dbReference>
<dbReference type="RefSeq" id="WP_251739753.1">
    <property type="nucleotide sequence ID" value="NZ_JBHUOJ010000004.1"/>
</dbReference>
<organism evidence="15 16">
    <name type="scientific">Christiangramia antarctica</name>
    <dbReference type="NCBI Taxonomy" id="2058158"/>
    <lineage>
        <taxon>Bacteria</taxon>
        <taxon>Pseudomonadati</taxon>
        <taxon>Bacteroidota</taxon>
        <taxon>Flavobacteriia</taxon>
        <taxon>Flavobacteriales</taxon>
        <taxon>Flavobacteriaceae</taxon>
        <taxon>Christiangramia</taxon>
    </lineage>
</organism>
<feature type="domain" description="TonB-dependent receptor-like beta-barrel" evidence="13">
    <location>
        <begin position="327"/>
        <end position="810"/>
    </location>
</feature>
<evidence type="ECO:0000313" key="16">
    <source>
        <dbReference type="Proteomes" id="UP001597438"/>
    </source>
</evidence>
<dbReference type="Gene3D" id="2.170.130.10">
    <property type="entry name" value="TonB-dependent receptor, plug domain"/>
    <property type="match status" value="1"/>
</dbReference>
<protein>
    <submittedName>
        <fullName evidence="15">TonB-dependent receptor</fullName>
    </submittedName>
</protein>
<evidence type="ECO:0000256" key="2">
    <source>
        <dbReference type="ARBA" id="ARBA00022448"/>
    </source>
</evidence>
<evidence type="ECO:0000256" key="4">
    <source>
        <dbReference type="ARBA" id="ARBA00022692"/>
    </source>
</evidence>
<feature type="signal peptide" evidence="12">
    <location>
        <begin position="1"/>
        <end position="18"/>
    </location>
</feature>
<keyword evidence="4 10" id="KW-0812">Transmembrane</keyword>
<evidence type="ECO:0000256" key="12">
    <source>
        <dbReference type="SAM" id="SignalP"/>
    </source>
</evidence>
<dbReference type="PROSITE" id="PS52016">
    <property type="entry name" value="TONB_DEPENDENT_REC_3"/>
    <property type="match status" value="1"/>
</dbReference>
<evidence type="ECO:0000256" key="11">
    <source>
        <dbReference type="RuleBase" id="RU003357"/>
    </source>
</evidence>
<keyword evidence="16" id="KW-1185">Reference proteome</keyword>
<evidence type="ECO:0000259" key="13">
    <source>
        <dbReference type="Pfam" id="PF00593"/>
    </source>
</evidence>